<reference evidence="6" key="1">
    <citation type="submission" date="2022-05" db="EMBL/GenBank/DDBJ databases">
        <title>Genomic analysis of Brachybacterium sp. CBA3104.</title>
        <authorList>
            <person name="Roh S.W."/>
            <person name="Kim Y.B."/>
            <person name="Kim Y."/>
        </authorList>
    </citation>
    <scope>NUCLEOTIDE SEQUENCE</scope>
    <source>
        <strain evidence="6">CBA3104</strain>
    </source>
</reference>
<sequence length="226" mass="23915">MGAITSEQTIGRVQDAASQILSRHDLVLEDAAVHERQGTTEVTLVVDLPEDRTGSADLDAVAEASREISELLDEDESILGPGPSLLEVTTPGAERTLTQPRHFRRSRGRLLTTTLADGTGTGEKSLRARLLAVAEDGSLTLHPEPGVDDRGRPRKLPAGTPEFLTVPLSDVVSARVEVEFTPPPDQAQLDELAARAAAAVPARQADHAAPEGGTTRPSSAADDSER</sequence>
<dbReference type="Proteomes" id="UP001055868">
    <property type="component" value="Chromosome"/>
</dbReference>
<keyword evidence="7" id="KW-1185">Reference proteome</keyword>
<dbReference type="CDD" id="cd01734">
    <property type="entry name" value="YlxS_C"/>
    <property type="match status" value="1"/>
</dbReference>
<dbReference type="SUPFAM" id="SSF75420">
    <property type="entry name" value="YhbC-like, N-terminal domain"/>
    <property type="match status" value="1"/>
</dbReference>
<dbReference type="RefSeq" id="WP_249480730.1">
    <property type="nucleotide sequence ID" value="NZ_CP097218.1"/>
</dbReference>
<evidence type="ECO:0000256" key="1">
    <source>
        <dbReference type="ARBA" id="ARBA00022490"/>
    </source>
</evidence>
<gene>
    <name evidence="3" type="primary">rimP</name>
    <name evidence="6" type="ORF">M4486_08465</name>
</gene>
<comment type="similarity">
    <text evidence="3">Belongs to the RimP family.</text>
</comment>
<evidence type="ECO:0000313" key="6">
    <source>
        <dbReference type="EMBL" id="UQN31298.1"/>
    </source>
</evidence>
<dbReference type="InterPro" id="IPR028998">
    <property type="entry name" value="RimP_C"/>
</dbReference>
<comment type="subcellular location">
    <subcellularLocation>
        <location evidence="3">Cytoplasm</location>
    </subcellularLocation>
</comment>
<dbReference type="PANTHER" id="PTHR33867">
    <property type="entry name" value="RIBOSOME MATURATION FACTOR RIMP"/>
    <property type="match status" value="1"/>
</dbReference>
<proteinExistence type="inferred from homology"/>
<feature type="region of interest" description="Disordered" evidence="4">
    <location>
        <begin position="137"/>
        <end position="162"/>
    </location>
</feature>
<evidence type="ECO:0000256" key="3">
    <source>
        <dbReference type="HAMAP-Rule" id="MF_01077"/>
    </source>
</evidence>
<evidence type="ECO:0000313" key="7">
    <source>
        <dbReference type="Proteomes" id="UP001055868"/>
    </source>
</evidence>
<accession>A0ABY4NCM2</accession>
<dbReference type="InterPro" id="IPR035956">
    <property type="entry name" value="RimP_N_sf"/>
</dbReference>
<name>A0ABY4NCM2_9MICO</name>
<dbReference type="Gene3D" id="3.30.300.70">
    <property type="entry name" value="RimP-like superfamily, N-terminal"/>
    <property type="match status" value="1"/>
</dbReference>
<dbReference type="InterPro" id="IPR028989">
    <property type="entry name" value="RimP_N"/>
</dbReference>
<comment type="function">
    <text evidence="3">Required for maturation of 30S ribosomal subunits.</text>
</comment>
<dbReference type="InterPro" id="IPR003728">
    <property type="entry name" value="Ribosome_maturation_RimP"/>
</dbReference>
<feature type="region of interest" description="Disordered" evidence="4">
    <location>
        <begin position="195"/>
        <end position="226"/>
    </location>
</feature>
<keyword evidence="1 3" id="KW-0963">Cytoplasm</keyword>
<dbReference type="PANTHER" id="PTHR33867:SF1">
    <property type="entry name" value="RIBOSOME MATURATION FACTOR RIMP"/>
    <property type="match status" value="1"/>
</dbReference>
<evidence type="ECO:0000256" key="2">
    <source>
        <dbReference type="ARBA" id="ARBA00022517"/>
    </source>
</evidence>
<organism evidence="6 7">
    <name type="scientific">Brachybacterium kimchii</name>
    <dbReference type="NCBI Taxonomy" id="2942909"/>
    <lineage>
        <taxon>Bacteria</taxon>
        <taxon>Bacillati</taxon>
        <taxon>Actinomycetota</taxon>
        <taxon>Actinomycetes</taxon>
        <taxon>Micrococcales</taxon>
        <taxon>Dermabacteraceae</taxon>
        <taxon>Brachybacterium</taxon>
    </lineage>
</organism>
<dbReference type="HAMAP" id="MF_01077">
    <property type="entry name" value="RimP"/>
    <property type="match status" value="1"/>
</dbReference>
<dbReference type="EMBL" id="CP097218">
    <property type="protein sequence ID" value="UQN31298.1"/>
    <property type="molecule type" value="Genomic_DNA"/>
</dbReference>
<feature type="domain" description="Ribosome maturation factor RimP N-terminal" evidence="5">
    <location>
        <begin position="19"/>
        <end position="94"/>
    </location>
</feature>
<keyword evidence="2 3" id="KW-0690">Ribosome biogenesis</keyword>
<evidence type="ECO:0000256" key="4">
    <source>
        <dbReference type="SAM" id="MobiDB-lite"/>
    </source>
</evidence>
<evidence type="ECO:0000259" key="5">
    <source>
        <dbReference type="Pfam" id="PF02576"/>
    </source>
</evidence>
<dbReference type="Pfam" id="PF02576">
    <property type="entry name" value="RimP_N"/>
    <property type="match status" value="1"/>
</dbReference>
<protein>
    <recommendedName>
        <fullName evidence="3">Ribosome maturation factor RimP</fullName>
    </recommendedName>
</protein>